<dbReference type="Gene3D" id="6.10.140.890">
    <property type="match status" value="1"/>
</dbReference>
<accession>A0ABR0X826</accession>
<dbReference type="Proteomes" id="UP001318860">
    <property type="component" value="Unassembled WGS sequence"/>
</dbReference>
<proteinExistence type="predicted"/>
<gene>
    <name evidence="1" type="ORF">DH2020_009848</name>
</gene>
<evidence type="ECO:0000313" key="2">
    <source>
        <dbReference type="Proteomes" id="UP001318860"/>
    </source>
</evidence>
<comment type="caution">
    <text evidence="1">The sequence shown here is derived from an EMBL/GenBank/DDBJ whole genome shotgun (WGS) entry which is preliminary data.</text>
</comment>
<organism evidence="1 2">
    <name type="scientific">Rehmannia glutinosa</name>
    <name type="common">Chinese foxglove</name>
    <dbReference type="NCBI Taxonomy" id="99300"/>
    <lineage>
        <taxon>Eukaryota</taxon>
        <taxon>Viridiplantae</taxon>
        <taxon>Streptophyta</taxon>
        <taxon>Embryophyta</taxon>
        <taxon>Tracheophyta</taxon>
        <taxon>Spermatophyta</taxon>
        <taxon>Magnoliopsida</taxon>
        <taxon>eudicotyledons</taxon>
        <taxon>Gunneridae</taxon>
        <taxon>Pentapetalae</taxon>
        <taxon>asterids</taxon>
        <taxon>lamiids</taxon>
        <taxon>Lamiales</taxon>
        <taxon>Orobanchaceae</taxon>
        <taxon>Rehmannieae</taxon>
        <taxon>Rehmannia</taxon>
    </lineage>
</organism>
<dbReference type="EMBL" id="JABTTQ020000005">
    <property type="protein sequence ID" value="KAK6155600.1"/>
    <property type="molecule type" value="Genomic_DNA"/>
</dbReference>
<reference evidence="1 2" key="1">
    <citation type="journal article" date="2021" name="Comput. Struct. Biotechnol. J.">
        <title>De novo genome assembly of the potent medicinal plant Rehmannia glutinosa using nanopore technology.</title>
        <authorList>
            <person name="Ma L."/>
            <person name="Dong C."/>
            <person name="Song C."/>
            <person name="Wang X."/>
            <person name="Zheng X."/>
            <person name="Niu Y."/>
            <person name="Chen S."/>
            <person name="Feng W."/>
        </authorList>
    </citation>
    <scope>NUCLEOTIDE SEQUENCE [LARGE SCALE GENOMIC DNA]</scope>
    <source>
        <strain evidence="1">DH-2019</strain>
    </source>
</reference>
<keyword evidence="2" id="KW-1185">Reference proteome</keyword>
<protein>
    <submittedName>
        <fullName evidence="1">Uncharacterized protein</fullName>
    </submittedName>
</protein>
<evidence type="ECO:0000313" key="1">
    <source>
        <dbReference type="EMBL" id="KAK6155600.1"/>
    </source>
</evidence>
<name>A0ABR0X826_REHGL</name>
<sequence length="170" mass="19476">MGRTYDNWGRLVEVVIRREQIRNLCLSDSISSFDSDLSSTSSSNWQTLAKSVNAGKRIGNKKVRIRRRNAMWKGLSIFGGFSSKKDYSEEEKELKPAKYEKTLHGLEPMKYEKVFRTADEAKRRAEIARLQELGTLKGQITQIASLVKARGLDISSINYYYSWSSGNYYA</sequence>